<dbReference type="OrthoDB" id="123591at2759"/>
<evidence type="ECO:0000313" key="2">
    <source>
        <dbReference type="Proteomes" id="UP000198211"/>
    </source>
</evidence>
<sequence length="245" mass="27758">MLAFHWRDRKPVHYLCTGSVMSASMIRRNVKGTGPTMVPCPKPVNDYHAWMGGVDVHDQLPPQTFSIQTLFDLAMVNACISHEEACNLSNTPAIKHGEWYNVLHKQLLQLKNDFAGVSSTPSPGSQNRRRKRIGHSLTQSNDWVTVSGVQKCRQRSCKCYLCPKARRVYSGELKTCVQIWHENFECGLTIPTTLGKRVVLRHPGKKTGVQKKTRMELLREDECEANNELRRSSYGRSDADTEFGV</sequence>
<proteinExistence type="predicted"/>
<dbReference type="PANTHER" id="PTHR46599">
    <property type="entry name" value="PIGGYBAC TRANSPOSABLE ELEMENT-DERIVED PROTEIN 4"/>
    <property type="match status" value="1"/>
</dbReference>
<organism evidence="1 2">
    <name type="scientific">Phytophthora megakarya</name>
    <dbReference type="NCBI Taxonomy" id="4795"/>
    <lineage>
        <taxon>Eukaryota</taxon>
        <taxon>Sar</taxon>
        <taxon>Stramenopiles</taxon>
        <taxon>Oomycota</taxon>
        <taxon>Peronosporomycetes</taxon>
        <taxon>Peronosporales</taxon>
        <taxon>Peronosporaceae</taxon>
        <taxon>Phytophthora</taxon>
    </lineage>
</organism>
<comment type="caution">
    <text evidence="1">The sequence shown here is derived from an EMBL/GenBank/DDBJ whole genome shotgun (WGS) entry which is preliminary data.</text>
</comment>
<dbReference type="STRING" id="4795.A0A225UT35"/>
<evidence type="ECO:0008006" key="3">
    <source>
        <dbReference type="Google" id="ProtNLM"/>
    </source>
</evidence>
<protein>
    <recommendedName>
        <fullName evidence="3">PiggyBac transposable element-derived protein domain-containing protein</fullName>
    </recommendedName>
</protein>
<dbReference type="EMBL" id="NBNE01012544">
    <property type="protein sequence ID" value="OWY95746.1"/>
    <property type="molecule type" value="Genomic_DNA"/>
</dbReference>
<accession>A0A225UT35</accession>
<evidence type="ECO:0000313" key="1">
    <source>
        <dbReference type="EMBL" id="OWY95746.1"/>
    </source>
</evidence>
<dbReference type="PANTHER" id="PTHR46599:SF3">
    <property type="entry name" value="PIGGYBAC TRANSPOSABLE ELEMENT-DERIVED PROTEIN 4"/>
    <property type="match status" value="1"/>
</dbReference>
<gene>
    <name evidence="1" type="ORF">PHMEG_00034173</name>
</gene>
<reference evidence="2" key="1">
    <citation type="submission" date="2017-03" db="EMBL/GenBank/DDBJ databases">
        <title>Phytopthora megakarya and P. palmivora, two closely related causual agents of cacao black pod achieved similar genome size and gene model numbers by different mechanisms.</title>
        <authorList>
            <person name="Ali S."/>
            <person name="Shao J."/>
            <person name="Larry D.J."/>
            <person name="Kronmiller B."/>
            <person name="Shen D."/>
            <person name="Strem M.D."/>
            <person name="Melnick R.L."/>
            <person name="Guiltinan M.J."/>
            <person name="Tyler B.M."/>
            <person name="Meinhardt L.W."/>
            <person name="Bailey B.A."/>
        </authorList>
    </citation>
    <scope>NUCLEOTIDE SEQUENCE [LARGE SCALE GENOMIC DNA]</scope>
    <source>
        <strain evidence="2">zdho120</strain>
    </source>
</reference>
<keyword evidence="2" id="KW-1185">Reference proteome</keyword>
<dbReference type="AlphaFoldDB" id="A0A225UT35"/>
<dbReference type="Proteomes" id="UP000198211">
    <property type="component" value="Unassembled WGS sequence"/>
</dbReference>
<name>A0A225UT35_9STRA</name>